<dbReference type="Pfam" id="PF13181">
    <property type="entry name" value="TPR_8"/>
    <property type="match status" value="2"/>
</dbReference>
<dbReference type="PANTHER" id="PTHR47678">
    <property type="entry name" value="TETRATRICOPEPTIDE REPEAT PROTEIN 31"/>
    <property type="match status" value="1"/>
</dbReference>
<dbReference type="InterPro" id="IPR000571">
    <property type="entry name" value="Znf_CCCH"/>
</dbReference>
<evidence type="ECO:0000259" key="7">
    <source>
        <dbReference type="PROSITE" id="PS50102"/>
    </source>
</evidence>
<feature type="repeat" description="TPR" evidence="3">
    <location>
        <begin position="284"/>
        <end position="317"/>
    </location>
</feature>
<keyword evidence="4" id="KW-0479">Metal-binding</keyword>
<dbReference type="PROSITE" id="PS50103">
    <property type="entry name" value="ZF_C3H1"/>
    <property type="match status" value="1"/>
</dbReference>
<feature type="compositionally biased region" description="Basic residues" evidence="5">
    <location>
        <begin position="145"/>
        <end position="158"/>
    </location>
</feature>
<dbReference type="AlphaFoldDB" id="A0A8X6FL69"/>
<evidence type="ECO:0000256" key="5">
    <source>
        <dbReference type="SAM" id="MobiDB-lite"/>
    </source>
</evidence>
<keyword evidence="4" id="KW-0863">Zinc-finger</keyword>
<evidence type="ECO:0000256" key="4">
    <source>
        <dbReference type="PROSITE-ProRule" id="PRU00723"/>
    </source>
</evidence>
<comment type="caution">
    <text evidence="9">The sequence shown here is derived from an EMBL/GenBank/DDBJ whole genome shotgun (WGS) entry which is preliminary data.</text>
</comment>
<dbReference type="Gene3D" id="3.30.70.330">
    <property type="match status" value="1"/>
</dbReference>
<feature type="domain" description="C3H1-type" evidence="8">
    <location>
        <begin position="572"/>
        <end position="599"/>
    </location>
</feature>
<evidence type="ECO:0000259" key="8">
    <source>
        <dbReference type="PROSITE" id="PS50103"/>
    </source>
</evidence>
<feature type="compositionally biased region" description="Basic and acidic residues" evidence="5">
    <location>
        <begin position="159"/>
        <end position="173"/>
    </location>
</feature>
<proteinExistence type="predicted"/>
<dbReference type="InterPro" id="IPR035979">
    <property type="entry name" value="RBD_domain_sf"/>
</dbReference>
<evidence type="ECO:0000256" key="2">
    <source>
        <dbReference type="PROSITE-ProRule" id="PRU00176"/>
    </source>
</evidence>
<feature type="zinc finger region" description="C3H1-type" evidence="4">
    <location>
        <begin position="572"/>
        <end position="599"/>
    </location>
</feature>
<feature type="region of interest" description="Disordered" evidence="5">
    <location>
        <begin position="126"/>
        <end position="195"/>
    </location>
</feature>
<dbReference type="PANTHER" id="PTHR47678:SF4">
    <property type="entry name" value="SHOCK PROTEIN 70 (HSP70)-INTERACTING PROTEIN, PUTATIVE-RELATED"/>
    <property type="match status" value="1"/>
</dbReference>
<feature type="domain" description="J" evidence="6">
    <location>
        <begin position="15"/>
        <end position="88"/>
    </location>
</feature>
<accession>A0A8X6FL69</accession>
<dbReference type="OrthoDB" id="2017782at2759"/>
<evidence type="ECO:0000256" key="1">
    <source>
        <dbReference type="ARBA" id="ARBA00022884"/>
    </source>
</evidence>
<dbReference type="GO" id="GO:0003723">
    <property type="term" value="F:RNA binding"/>
    <property type="evidence" value="ECO:0007669"/>
    <property type="project" value="UniProtKB-UniRule"/>
</dbReference>
<dbReference type="InterPro" id="IPR011990">
    <property type="entry name" value="TPR-like_helical_dom_sf"/>
</dbReference>
<evidence type="ECO:0000259" key="6">
    <source>
        <dbReference type="PROSITE" id="PS50076"/>
    </source>
</evidence>
<dbReference type="PROSITE" id="PS50102">
    <property type="entry name" value="RRM"/>
    <property type="match status" value="1"/>
</dbReference>
<dbReference type="Gene3D" id="1.10.287.110">
    <property type="entry name" value="DnaJ domain"/>
    <property type="match status" value="1"/>
</dbReference>
<organism evidence="9 10">
    <name type="scientific">Trichonephila clavata</name>
    <name type="common">Joro spider</name>
    <name type="synonym">Nephila clavata</name>
    <dbReference type="NCBI Taxonomy" id="2740835"/>
    <lineage>
        <taxon>Eukaryota</taxon>
        <taxon>Metazoa</taxon>
        <taxon>Ecdysozoa</taxon>
        <taxon>Arthropoda</taxon>
        <taxon>Chelicerata</taxon>
        <taxon>Arachnida</taxon>
        <taxon>Araneae</taxon>
        <taxon>Araneomorphae</taxon>
        <taxon>Entelegynae</taxon>
        <taxon>Araneoidea</taxon>
        <taxon>Nephilidae</taxon>
        <taxon>Trichonephila</taxon>
    </lineage>
</organism>
<dbReference type="EMBL" id="BMAO01032582">
    <property type="protein sequence ID" value="GFQ83302.1"/>
    <property type="molecule type" value="Genomic_DNA"/>
</dbReference>
<dbReference type="PROSITE" id="PS50005">
    <property type="entry name" value="TPR"/>
    <property type="match status" value="1"/>
</dbReference>
<dbReference type="CDD" id="cd00590">
    <property type="entry name" value="RRM_SF"/>
    <property type="match status" value="1"/>
</dbReference>
<dbReference type="InterPro" id="IPR036869">
    <property type="entry name" value="J_dom_sf"/>
</dbReference>
<keyword evidence="4" id="KW-0862">Zinc</keyword>
<dbReference type="InterPro" id="IPR012677">
    <property type="entry name" value="Nucleotide-bd_a/b_plait_sf"/>
</dbReference>
<keyword evidence="10" id="KW-1185">Reference proteome</keyword>
<name>A0A8X6FL69_TRICU</name>
<sequence length="607" mass="68419">SCHTRVKVMILTREDALDILGLPTFASSTDIVHRYKVLALTWYPEKHINREYAIEEFSNITLATIRLIYPEQNVQRSLSLARMYGFFQYMFFGSKGKDGDYESESDVASEASDTVEDGDFEKQELQANGKASELLVDEEREKTKAEKRKAKKKKRKERKKLEKLGKETNDKKVGTSCNSTSTTTLTTSTSTSTTASKMTSTETSIIASDATSTAASSVISTKATKQKKVQETVSSESEEDLDTSSAFVSVIARKHRKVPDLEIKDDFSFSQIPKEDHQSVVLRSRQLALRGNEMANLGYYSEAAELFAEAIKLDPSDHRFYGNRSYCFDRLALFEKALKDADKAIALSPVWPKGYFRRGRALLGLKKYAEAEICFVEVMKRDNDCVDAISELRKAKILQIMEKGYSKEHAEAAISNYSTVAEALGSLLTNRISRVSVKDVDSFISDDDTDISWKCIQKPKPQPQPYDIKMDPNNPEGHNSLWIGNVQSDVTERKLTTMFGKFGELVNVKLMPEKFCAFVNYKLKSSPGKAMKAYQNYELSGAKLVIRFPNLPGETPVKKKPAVATQEKLLGPVNGNECYFWRTKGCVHGDQCRYQHIKEHKGIDKKY</sequence>
<evidence type="ECO:0000313" key="9">
    <source>
        <dbReference type="EMBL" id="GFQ83302.1"/>
    </source>
</evidence>
<dbReference type="GO" id="GO:0008270">
    <property type="term" value="F:zinc ion binding"/>
    <property type="evidence" value="ECO:0007669"/>
    <property type="project" value="UniProtKB-KW"/>
</dbReference>
<dbReference type="SUPFAM" id="SSF54928">
    <property type="entry name" value="RNA-binding domain, RBD"/>
    <property type="match status" value="1"/>
</dbReference>
<dbReference type="Pfam" id="PF00076">
    <property type="entry name" value="RRM_1"/>
    <property type="match status" value="1"/>
</dbReference>
<feature type="non-terminal residue" evidence="9">
    <location>
        <position position="1"/>
    </location>
</feature>
<evidence type="ECO:0000313" key="10">
    <source>
        <dbReference type="Proteomes" id="UP000887116"/>
    </source>
</evidence>
<dbReference type="SUPFAM" id="SSF46565">
    <property type="entry name" value="Chaperone J-domain"/>
    <property type="match status" value="1"/>
</dbReference>
<dbReference type="Gene3D" id="1.25.40.10">
    <property type="entry name" value="Tetratricopeptide repeat domain"/>
    <property type="match status" value="1"/>
</dbReference>
<dbReference type="PROSITE" id="PS50076">
    <property type="entry name" value="DNAJ_2"/>
    <property type="match status" value="1"/>
</dbReference>
<feature type="domain" description="RRM" evidence="7">
    <location>
        <begin position="479"/>
        <end position="551"/>
    </location>
</feature>
<dbReference type="CDD" id="cd06257">
    <property type="entry name" value="DnaJ"/>
    <property type="match status" value="1"/>
</dbReference>
<dbReference type="SMART" id="SM00271">
    <property type="entry name" value="DnaJ"/>
    <property type="match status" value="1"/>
</dbReference>
<protein>
    <submittedName>
        <fullName evidence="9">Tetratricopeptide repeat protein 31</fullName>
    </submittedName>
</protein>
<keyword evidence="3" id="KW-0802">TPR repeat</keyword>
<dbReference type="SUPFAM" id="SSF48452">
    <property type="entry name" value="TPR-like"/>
    <property type="match status" value="1"/>
</dbReference>
<reference evidence="9" key="1">
    <citation type="submission" date="2020-07" db="EMBL/GenBank/DDBJ databases">
        <title>Multicomponent nature underlies the extraordinary mechanical properties of spider dragline silk.</title>
        <authorList>
            <person name="Kono N."/>
            <person name="Nakamura H."/>
            <person name="Mori M."/>
            <person name="Yoshida Y."/>
            <person name="Ohtoshi R."/>
            <person name="Malay A.D."/>
            <person name="Moran D.A.P."/>
            <person name="Tomita M."/>
            <person name="Numata K."/>
            <person name="Arakawa K."/>
        </authorList>
    </citation>
    <scope>NUCLEOTIDE SEQUENCE</scope>
</reference>
<dbReference type="SMART" id="SM00028">
    <property type="entry name" value="TPR"/>
    <property type="match status" value="3"/>
</dbReference>
<evidence type="ECO:0000256" key="3">
    <source>
        <dbReference type="PROSITE-ProRule" id="PRU00339"/>
    </source>
</evidence>
<gene>
    <name evidence="9" type="primary">TTC31</name>
    <name evidence="9" type="ORF">TNCT_555861</name>
</gene>
<dbReference type="SMART" id="SM00360">
    <property type="entry name" value="RRM"/>
    <property type="match status" value="1"/>
</dbReference>
<feature type="compositionally biased region" description="Low complexity" evidence="5">
    <location>
        <begin position="175"/>
        <end position="195"/>
    </location>
</feature>
<dbReference type="Proteomes" id="UP000887116">
    <property type="component" value="Unassembled WGS sequence"/>
</dbReference>
<dbReference type="InterPro" id="IPR019734">
    <property type="entry name" value="TPR_rpt"/>
</dbReference>
<keyword evidence="1 2" id="KW-0694">RNA-binding</keyword>
<dbReference type="InterPro" id="IPR000504">
    <property type="entry name" value="RRM_dom"/>
</dbReference>
<dbReference type="InterPro" id="IPR001623">
    <property type="entry name" value="DnaJ_domain"/>
</dbReference>